<sequence length="78" mass="8525">MLPLDPTADIGRRAWVPCPGCQDHRACATCLDGRTCADHWRYLLSNEGSRLHLQCPNCAHLWAWDSGFGAGGVGRTTT</sequence>
<name>A0A0D7CM38_9ACTN</name>
<keyword evidence="2" id="KW-1185">Reference proteome</keyword>
<protein>
    <submittedName>
        <fullName evidence="1">Uncharacterized protein</fullName>
    </submittedName>
</protein>
<evidence type="ECO:0000313" key="1">
    <source>
        <dbReference type="EMBL" id="KIZ16925.1"/>
    </source>
</evidence>
<dbReference type="EMBL" id="JRKI01000026">
    <property type="protein sequence ID" value="KIZ16925.1"/>
    <property type="molecule type" value="Genomic_DNA"/>
</dbReference>
<dbReference type="RefSeq" id="WP_030064932.1">
    <property type="nucleotide sequence ID" value="NZ_JRKI01000026.1"/>
</dbReference>
<dbReference type="AlphaFoldDB" id="A0A0D7CM38"/>
<dbReference type="Proteomes" id="UP000032458">
    <property type="component" value="Unassembled WGS sequence"/>
</dbReference>
<organism evidence="1 2">
    <name type="scientific">Streptomyces natalensis ATCC 27448</name>
    <dbReference type="NCBI Taxonomy" id="1240678"/>
    <lineage>
        <taxon>Bacteria</taxon>
        <taxon>Bacillati</taxon>
        <taxon>Actinomycetota</taxon>
        <taxon>Actinomycetes</taxon>
        <taxon>Kitasatosporales</taxon>
        <taxon>Streptomycetaceae</taxon>
        <taxon>Streptomyces</taxon>
    </lineage>
</organism>
<evidence type="ECO:0000313" key="2">
    <source>
        <dbReference type="Proteomes" id="UP000032458"/>
    </source>
</evidence>
<gene>
    <name evidence="1" type="ORF">SNA_18340</name>
</gene>
<reference evidence="1 2" key="1">
    <citation type="submission" date="2014-09" db="EMBL/GenBank/DDBJ databases">
        <title>Draft genome sequence of Streptomyces natalensis ATCC 27448, producer of the antifungal pimaricin.</title>
        <authorList>
            <person name="Mendes M.V."/>
            <person name="Beites T."/>
            <person name="Pires S."/>
            <person name="Santos C.L."/>
            <person name="Moradas-Ferreira P."/>
        </authorList>
    </citation>
    <scope>NUCLEOTIDE SEQUENCE [LARGE SCALE GENOMIC DNA]</scope>
    <source>
        <strain evidence="1 2">ATCC 27448</strain>
    </source>
</reference>
<accession>A0A0D7CM38</accession>
<dbReference type="PATRIC" id="fig|1240678.4.peg.3861"/>
<comment type="caution">
    <text evidence="1">The sequence shown here is derived from an EMBL/GenBank/DDBJ whole genome shotgun (WGS) entry which is preliminary data.</text>
</comment>
<proteinExistence type="predicted"/>